<keyword evidence="2" id="KW-1185">Reference proteome</keyword>
<comment type="caution">
    <text evidence="1">The sequence shown here is derived from an EMBL/GenBank/DDBJ whole genome shotgun (WGS) entry which is preliminary data.</text>
</comment>
<dbReference type="AlphaFoldDB" id="A0A7Y7U3X1"/>
<dbReference type="RefSeq" id="WP_176906387.1">
    <property type="nucleotide sequence ID" value="NZ_JABKAU010000001.1"/>
</dbReference>
<organism evidence="1 2">
    <name type="scientific">Hymenobacter lapidiphilus</name>
    <dbReference type="NCBI Taxonomy" id="2608003"/>
    <lineage>
        <taxon>Bacteria</taxon>
        <taxon>Pseudomonadati</taxon>
        <taxon>Bacteroidota</taxon>
        <taxon>Cytophagia</taxon>
        <taxon>Cytophagales</taxon>
        <taxon>Hymenobacteraceae</taxon>
        <taxon>Hymenobacter</taxon>
    </lineage>
</organism>
<proteinExistence type="predicted"/>
<evidence type="ECO:0000313" key="2">
    <source>
        <dbReference type="Proteomes" id="UP000565521"/>
    </source>
</evidence>
<reference evidence="1 2" key="1">
    <citation type="submission" date="2020-05" db="EMBL/GenBank/DDBJ databases">
        <title>Hymenobacter terrestris sp. nov. and Hymenobacter lapidiphilus sp. nov., isolated from regoliths in Antarctica.</title>
        <authorList>
            <person name="Sedlacek I."/>
            <person name="Pantucek R."/>
            <person name="Zeman M."/>
            <person name="Holochova P."/>
            <person name="Kralova S."/>
            <person name="Stankova E."/>
            <person name="Sedo O."/>
            <person name="Micenkova L."/>
            <person name="Svec P."/>
            <person name="Gupta V."/>
            <person name="Sood U."/>
            <person name="Korpole U.S."/>
            <person name="Lal R."/>
        </authorList>
    </citation>
    <scope>NUCLEOTIDE SEQUENCE [LARGE SCALE GENOMIC DNA]</scope>
    <source>
        <strain evidence="1 2">P5342</strain>
    </source>
</reference>
<protein>
    <submittedName>
        <fullName evidence="1">Uncharacterized protein</fullName>
    </submittedName>
</protein>
<sequence>MPAKTAYQKQADKRTKDAIRLRARFDARARKAATQLTVALAGALDARERTNRINLLYGVDISTETLLVHSLRVAGLGQQLNAFLGESTPGEELQLFNPTPDGNGGAVLPLEELFGETVTGPPVVFQPLPPAAAQPAETGSGIAINQLRAQDVGGGNWNITVQASAPSGGYHLVNDFAPYPYDFRNGDEMSFTFNNASAGQRVQFVFTDSANEQVRVERTLVLG</sequence>
<dbReference type="Proteomes" id="UP000565521">
    <property type="component" value="Unassembled WGS sequence"/>
</dbReference>
<gene>
    <name evidence="1" type="ORF">HW554_00495</name>
</gene>
<evidence type="ECO:0000313" key="1">
    <source>
        <dbReference type="EMBL" id="NVO29667.1"/>
    </source>
</evidence>
<name>A0A7Y7U3X1_9BACT</name>
<accession>A0A7Y7U3X1</accession>
<dbReference type="EMBL" id="JABKAU010000001">
    <property type="protein sequence ID" value="NVO29667.1"/>
    <property type="molecule type" value="Genomic_DNA"/>
</dbReference>